<sequence>MRIMRLKEVMDTTGLGRSYIYKLIADGVFPKPVPLGARATGWVSDEVESWILERIGERDQAG</sequence>
<accession>A0ABR4WB02</accession>
<reference evidence="1 2" key="1">
    <citation type="submission" date="2012-09" db="EMBL/GenBank/DDBJ databases">
        <title>Genome Sequence of alkane-degrading Bacterium Alcanivorax jadensis T9.</title>
        <authorList>
            <person name="Lai Q."/>
            <person name="Shao Z."/>
        </authorList>
    </citation>
    <scope>NUCLEOTIDE SEQUENCE [LARGE SCALE GENOMIC DNA]</scope>
    <source>
        <strain evidence="1 2">T9</strain>
    </source>
</reference>
<proteinExistence type="predicted"/>
<evidence type="ECO:0000313" key="1">
    <source>
        <dbReference type="EMBL" id="KGD60151.1"/>
    </source>
</evidence>
<organism evidence="1 2">
    <name type="scientific">Alcanivorax jadensis T9</name>
    <dbReference type="NCBI Taxonomy" id="1177181"/>
    <lineage>
        <taxon>Bacteria</taxon>
        <taxon>Pseudomonadati</taxon>
        <taxon>Pseudomonadota</taxon>
        <taxon>Gammaproteobacteria</taxon>
        <taxon>Oceanospirillales</taxon>
        <taxon>Alcanivoracaceae</taxon>
        <taxon>Alcanivorax</taxon>
    </lineage>
</organism>
<dbReference type="PANTHER" id="PTHR36154:SF1">
    <property type="entry name" value="DNA-BINDING TRANSCRIPTIONAL ACTIVATOR ALPA"/>
    <property type="match status" value="1"/>
</dbReference>
<keyword evidence="2" id="KW-1185">Reference proteome</keyword>
<dbReference type="Proteomes" id="UP000029443">
    <property type="component" value="Unassembled WGS sequence"/>
</dbReference>
<comment type="caution">
    <text evidence="1">The sequence shown here is derived from an EMBL/GenBank/DDBJ whole genome shotgun (WGS) entry which is preliminary data.</text>
</comment>
<dbReference type="InterPro" id="IPR010260">
    <property type="entry name" value="AlpA"/>
</dbReference>
<protein>
    <submittedName>
        <fullName evidence="1">Phage transcriptional regulator, AlpA</fullName>
    </submittedName>
</protein>
<dbReference type="Pfam" id="PF05930">
    <property type="entry name" value="Phage_AlpA"/>
    <property type="match status" value="1"/>
</dbReference>
<gene>
    <name evidence="1" type="ORF">T9A_02909</name>
</gene>
<evidence type="ECO:0000313" key="2">
    <source>
        <dbReference type="Proteomes" id="UP000029443"/>
    </source>
</evidence>
<name>A0ABR4WB02_9GAMM</name>
<dbReference type="InterPro" id="IPR052931">
    <property type="entry name" value="Prophage_regulatory_activator"/>
</dbReference>
<dbReference type="Gene3D" id="1.10.238.160">
    <property type="match status" value="1"/>
</dbReference>
<dbReference type="PANTHER" id="PTHR36154">
    <property type="entry name" value="DNA-BINDING TRANSCRIPTIONAL ACTIVATOR ALPA"/>
    <property type="match status" value="1"/>
</dbReference>
<dbReference type="EMBL" id="ARXU01000014">
    <property type="protein sequence ID" value="KGD60151.1"/>
    <property type="molecule type" value="Genomic_DNA"/>
</dbReference>
<dbReference type="RefSeq" id="WP_035249891.1">
    <property type="nucleotide sequence ID" value="NZ_ARXU01000014.1"/>
</dbReference>